<keyword evidence="3" id="KW-0677">Repeat</keyword>
<evidence type="ECO:0000259" key="10">
    <source>
        <dbReference type="Pfam" id="PF23559"/>
    </source>
</evidence>
<evidence type="ECO:0000256" key="4">
    <source>
        <dbReference type="ARBA" id="ARBA00022741"/>
    </source>
</evidence>
<keyword evidence="4" id="KW-0547">Nucleotide-binding</keyword>
<keyword evidence="12" id="KW-1185">Reference proteome</keyword>
<proteinExistence type="inferred from homology"/>
<dbReference type="PANTHER" id="PTHR36766:SF61">
    <property type="entry name" value="NB-ARC DOMAIN DISEASE RESISTANCE PROTEIN"/>
    <property type="match status" value="1"/>
</dbReference>
<organism evidence="11 12">
    <name type="scientific">Artemisia annua</name>
    <name type="common">Sweet wormwood</name>
    <dbReference type="NCBI Taxonomy" id="35608"/>
    <lineage>
        <taxon>Eukaryota</taxon>
        <taxon>Viridiplantae</taxon>
        <taxon>Streptophyta</taxon>
        <taxon>Embryophyta</taxon>
        <taxon>Tracheophyta</taxon>
        <taxon>Spermatophyta</taxon>
        <taxon>Magnoliopsida</taxon>
        <taxon>eudicotyledons</taxon>
        <taxon>Gunneridae</taxon>
        <taxon>Pentapetalae</taxon>
        <taxon>asterids</taxon>
        <taxon>campanulids</taxon>
        <taxon>Asterales</taxon>
        <taxon>Asteraceae</taxon>
        <taxon>Asteroideae</taxon>
        <taxon>Anthemideae</taxon>
        <taxon>Artemisiinae</taxon>
        <taxon>Artemisia</taxon>
    </lineage>
</organism>
<evidence type="ECO:0000313" key="12">
    <source>
        <dbReference type="Proteomes" id="UP000245207"/>
    </source>
</evidence>
<comment type="similarity">
    <text evidence="1">Belongs to the disease resistance NB-LRR family.</text>
</comment>
<dbReference type="AlphaFoldDB" id="A0A2U1QEM0"/>
<dbReference type="InterPro" id="IPR042197">
    <property type="entry name" value="Apaf_helical"/>
</dbReference>
<dbReference type="EMBL" id="PKPP01000176">
    <property type="protein sequence ID" value="PWA96444.1"/>
    <property type="molecule type" value="Genomic_DNA"/>
</dbReference>
<protein>
    <submittedName>
        <fullName evidence="11">NB-ARC domains-containing protein</fullName>
    </submittedName>
</protein>
<dbReference type="InterPro" id="IPR027417">
    <property type="entry name" value="P-loop_NTPase"/>
</dbReference>
<dbReference type="Pfam" id="PF23559">
    <property type="entry name" value="WHD_DRP"/>
    <property type="match status" value="1"/>
</dbReference>
<dbReference type="GO" id="GO:0006952">
    <property type="term" value="P:defense response"/>
    <property type="evidence" value="ECO:0007669"/>
    <property type="project" value="UniProtKB-KW"/>
</dbReference>
<evidence type="ECO:0000256" key="3">
    <source>
        <dbReference type="ARBA" id="ARBA00022737"/>
    </source>
</evidence>
<gene>
    <name evidence="11" type="ORF">CTI12_AA039230</name>
</gene>
<sequence>MAEVIASLIEAVFQKLTNEALKQVVRAKGIRSELKNLEKTLSDIQDLLIDASDKEVKEFRVQKWLNGLQHLAYDIDDILDDLATEAMHLGVTEQSRGRTSMVRKLIPSCSTNFSLSSKMHHKLDDINNKLRGLENERTTLGLTVKDGRSKDISRKFQTSLVDSSSIVGRQGDKDALVLKLLGDEPCKENFSIVPIVGMGGVGKTTLAKSLYEDEQVNVRFKIKAWVCVSEEWDTFSMSYIIFQSVTGETKEFKDLNLLQEALRDQLREKLFLLVSDDVWSESSDDWESLVAPLKACAPGSKIIMTTRKEKLLRQLGCSKLDHLKSLSHDDAACLFAHHALGANNFDSHPRLKAPGEGIMRKCDGLPLALIALGRLLRTNEDELKWKEIEDSEIWCLEEGGKIIPALRLSYHQLPVYLKLLFAYCSLFPKDYAFDKDDLVLLWMAEGFLHQVRLSKSTVERLGHECFDELLSRSFFQQSPNDKSLFVMHDLMNDLATSVAGEFFFRLEKEMGKDVRKRILDKCRHMSFVFEKYEAYKKFEGIEGAKV</sequence>
<keyword evidence="7" id="KW-0175">Coiled coil</keyword>
<dbReference type="GO" id="GO:0005524">
    <property type="term" value="F:ATP binding"/>
    <property type="evidence" value="ECO:0007669"/>
    <property type="project" value="UniProtKB-KW"/>
</dbReference>
<accession>A0A2U1QEM0</accession>
<dbReference type="Gene3D" id="1.10.8.430">
    <property type="entry name" value="Helical domain of apoptotic protease-activating factors"/>
    <property type="match status" value="1"/>
</dbReference>
<evidence type="ECO:0000256" key="7">
    <source>
        <dbReference type="SAM" id="Coils"/>
    </source>
</evidence>
<reference evidence="11 12" key="1">
    <citation type="journal article" date="2018" name="Mol. Plant">
        <title>The genome of Artemisia annua provides insight into the evolution of Asteraceae family and artemisinin biosynthesis.</title>
        <authorList>
            <person name="Shen Q."/>
            <person name="Zhang L."/>
            <person name="Liao Z."/>
            <person name="Wang S."/>
            <person name="Yan T."/>
            <person name="Shi P."/>
            <person name="Liu M."/>
            <person name="Fu X."/>
            <person name="Pan Q."/>
            <person name="Wang Y."/>
            <person name="Lv Z."/>
            <person name="Lu X."/>
            <person name="Zhang F."/>
            <person name="Jiang W."/>
            <person name="Ma Y."/>
            <person name="Chen M."/>
            <person name="Hao X."/>
            <person name="Li L."/>
            <person name="Tang Y."/>
            <person name="Lv G."/>
            <person name="Zhou Y."/>
            <person name="Sun X."/>
            <person name="Brodelius P.E."/>
            <person name="Rose J.K.C."/>
            <person name="Tang K."/>
        </authorList>
    </citation>
    <scope>NUCLEOTIDE SEQUENCE [LARGE SCALE GENOMIC DNA]</scope>
    <source>
        <strain evidence="12">cv. Huhao1</strain>
        <tissue evidence="11">Leaf</tissue>
    </source>
</reference>
<dbReference type="Gene3D" id="1.20.5.4130">
    <property type="match status" value="1"/>
</dbReference>
<dbReference type="Pfam" id="PF00931">
    <property type="entry name" value="NB-ARC"/>
    <property type="match status" value="1"/>
</dbReference>
<dbReference type="Gene3D" id="1.10.10.10">
    <property type="entry name" value="Winged helix-like DNA-binding domain superfamily/Winged helix DNA-binding domain"/>
    <property type="match status" value="1"/>
</dbReference>
<evidence type="ECO:0000256" key="6">
    <source>
        <dbReference type="ARBA" id="ARBA00022840"/>
    </source>
</evidence>
<evidence type="ECO:0000259" key="8">
    <source>
        <dbReference type="Pfam" id="PF00931"/>
    </source>
</evidence>
<keyword evidence="2" id="KW-0433">Leucine-rich repeat</keyword>
<evidence type="ECO:0000256" key="2">
    <source>
        <dbReference type="ARBA" id="ARBA00022614"/>
    </source>
</evidence>
<feature type="coiled-coil region" evidence="7">
    <location>
        <begin position="27"/>
        <end position="54"/>
    </location>
</feature>
<comment type="caution">
    <text evidence="11">The sequence shown here is derived from an EMBL/GenBank/DDBJ whole genome shotgun (WGS) entry which is preliminary data.</text>
</comment>
<evidence type="ECO:0000256" key="1">
    <source>
        <dbReference type="ARBA" id="ARBA00008894"/>
    </source>
</evidence>
<dbReference type="PRINTS" id="PR00364">
    <property type="entry name" value="DISEASERSIST"/>
</dbReference>
<dbReference type="SUPFAM" id="SSF52540">
    <property type="entry name" value="P-loop containing nucleoside triphosphate hydrolases"/>
    <property type="match status" value="1"/>
</dbReference>
<evidence type="ECO:0000259" key="9">
    <source>
        <dbReference type="Pfam" id="PF18052"/>
    </source>
</evidence>
<dbReference type="GO" id="GO:0043531">
    <property type="term" value="F:ADP binding"/>
    <property type="evidence" value="ECO:0007669"/>
    <property type="project" value="InterPro"/>
</dbReference>
<feature type="domain" description="NB-ARC" evidence="8">
    <location>
        <begin position="187"/>
        <end position="339"/>
    </location>
</feature>
<evidence type="ECO:0000313" key="11">
    <source>
        <dbReference type="EMBL" id="PWA96444.1"/>
    </source>
</evidence>
<dbReference type="PANTHER" id="PTHR36766">
    <property type="entry name" value="PLANT BROAD-SPECTRUM MILDEW RESISTANCE PROTEIN RPW8"/>
    <property type="match status" value="1"/>
</dbReference>
<feature type="domain" description="Disease resistance protein winged helix" evidence="10">
    <location>
        <begin position="426"/>
        <end position="495"/>
    </location>
</feature>
<dbReference type="Gene3D" id="3.40.50.300">
    <property type="entry name" value="P-loop containing nucleotide triphosphate hydrolases"/>
    <property type="match status" value="1"/>
</dbReference>
<name>A0A2U1QEM0_ARTAN</name>
<dbReference type="InterPro" id="IPR002182">
    <property type="entry name" value="NB-ARC"/>
</dbReference>
<dbReference type="Proteomes" id="UP000245207">
    <property type="component" value="Unassembled WGS sequence"/>
</dbReference>
<dbReference type="InterPro" id="IPR036388">
    <property type="entry name" value="WH-like_DNA-bd_sf"/>
</dbReference>
<feature type="domain" description="Disease resistance N-terminal" evidence="9">
    <location>
        <begin position="9"/>
        <end position="90"/>
    </location>
</feature>
<keyword evidence="6" id="KW-0067">ATP-binding</keyword>
<keyword evidence="5" id="KW-0611">Plant defense</keyword>
<dbReference type="OrthoDB" id="37484at2759"/>
<evidence type="ECO:0000256" key="5">
    <source>
        <dbReference type="ARBA" id="ARBA00022821"/>
    </source>
</evidence>
<dbReference type="InterPro" id="IPR041118">
    <property type="entry name" value="Rx_N"/>
</dbReference>
<dbReference type="Pfam" id="PF18052">
    <property type="entry name" value="Rx_N"/>
    <property type="match status" value="1"/>
</dbReference>
<dbReference type="InterPro" id="IPR058922">
    <property type="entry name" value="WHD_DRP"/>
</dbReference>